<dbReference type="Proteomes" id="UP000308600">
    <property type="component" value="Unassembled WGS sequence"/>
</dbReference>
<accession>A0ACD3AIY9</accession>
<sequence length="616" mass="69881">MKVVPVGDKQLCSWNELYAVYPESFAEAIEMASKNRLAPEEKERIVNEVLDPETSGIDLVSLLQQVRDFGDPLGSTQEAAVRTCLRSCQDDIRDLKTQISDTISTISRLGRQLSETSCQLVKRSRHLCAIQILFTEDQRLPQDILEQIFLQTIRPEDELVDRRSKCASLQLGAVCHRWRVIIHSMPALWDTIHLRPSSQSSVELAKLWLSRSQYPSIVLYPWKGDNVAKVTSPAFAFLRGASKRFRRIHFTGQTGDNISEVFPLLVNAWSEKLEELDVRFATQLPEIRVPHLKRLFIAGGSPLWGLWPSSAPSTHLKQLTVLGITCSVEPLLLPFILSQLPSLHQLYISLHDDFPPEVSHINHPITHSNLRYLGICDMAREVIPDNLLDHISFPILNTMECHIDCRKDTPPPWLCSHPFLLQLRRFTLTHFAERTETTLLTLLPQLPRVEELCLMVHPDGLARILGVLASIPTRSSENPPLVPLLRRLKIGSDVAFSGLDKFTSEFQQLIRSWSPPTSNIISDLGHASPIHILTHLQIHYYGKMPDDFGSDNRNLNTPELCERLRGVSLGLIIQFTGEVIKDDYAATQHHPKSFGEAQRYYVMGDDGLWKLDPEFL</sequence>
<reference evidence="1 2" key="1">
    <citation type="journal article" date="2019" name="Nat. Ecol. Evol.">
        <title>Megaphylogeny resolves global patterns of mushroom evolution.</title>
        <authorList>
            <person name="Varga T."/>
            <person name="Krizsan K."/>
            <person name="Foldi C."/>
            <person name="Dima B."/>
            <person name="Sanchez-Garcia M."/>
            <person name="Sanchez-Ramirez S."/>
            <person name="Szollosi G.J."/>
            <person name="Szarkandi J.G."/>
            <person name="Papp V."/>
            <person name="Albert L."/>
            <person name="Andreopoulos W."/>
            <person name="Angelini C."/>
            <person name="Antonin V."/>
            <person name="Barry K.W."/>
            <person name="Bougher N.L."/>
            <person name="Buchanan P."/>
            <person name="Buyck B."/>
            <person name="Bense V."/>
            <person name="Catcheside P."/>
            <person name="Chovatia M."/>
            <person name="Cooper J."/>
            <person name="Damon W."/>
            <person name="Desjardin D."/>
            <person name="Finy P."/>
            <person name="Geml J."/>
            <person name="Haridas S."/>
            <person name="Hughes K."/>
            <person name="Justo A."/>
            <person name="Karasinski D."/>
            <person name="Kautmanova I."/>
            <person name="Kiss B."/>
            <person name="Kocsube S."/>
            <person name="Kotiranta H."/>
            <person name="LaButti K.M."/>
            <person name="Lechner B.E."/>
            <person name="Liimatainen K."/>
            <person name="Lipzen A."/>
            <person name="Lukacs Z."/>
            <person name="Mihaltcheva S."/>
            <person name="Morgado L.N."/>
            <person name="Niskanen T."/>
            <person name="Noordeloos M.E."/>
            <person name="Ohm R.A."/>
            <person name="Ortiz-Santana B."/>
            <person name="Ovrebo C."/>
            <person name="Racz N."/>
            <person name="Riley R."/>
            <person name="Savchenko A."/>
            <person name="Shiryaev A."/>
            <person name="Soop K."/>
            <person name="Spirin V."/>
            <person name="Szebenyi C."/>
            <person name="Tomsovsky M."/>
            <person name="Tulloss R.E."/>
            <person name="Uehling J."/>
            <person name="Grigoriev I.V."/>
            <person name="Vagvolgyi C."/>
            <person name="Papp T."/>
            <person name="Martin F.M."/>
            <person name="Miettinen O."/>
            <person name="Hibbett D.S."/>
            <person name="Nagy L.G."/>
        </authorList>
    </citation>
    <scope>NUCLEOTIDE SEQUENCE [LARGE SCALE GENOMIC DNA]</scope>
    <source>
        <strain evidence="1 2">NL-1719</strain>
    </source>
</reference>
<gene>
    <name evidence="1" type="ORF">BDN72DRAFT_845186</name>
</gene>
<evidence type="ECO:0000313" key="1">
    <source>
        <dbReference type="EMBL" id="TFK65732.1"/>
    </source>
</evidence>
<evidence type="ECO:0000313" key="2">
    <source>
        <dbReference type="Proteomes" id="UP000308600"/>
    </source>
</evidence>
<keyword evidence="2" id="KW-1185">Reference proteome</keyword>
<organism evidence="1 2">
    <name type="scientific">Pluteus cervinus</name>
    <dbReference type="NCBI Taxonomy" id="181527"/>
    <lineage>
        <taxon>Eukaryota</taxon>
        <taxon>Fungi</taxon>
        <taxon>Dikarya</taxon>
        <taxon>Basidiomycota</taxon>
        <taxon>Agaricomycotina</taxon>
        <taxon>Agaricomycetes</taxon>
        <taxon>Agaricomycetidae</taxon>
        <taxon>Agaricales</taxon>
        <taxon>Pluteineae</taxon>
        <taxon>Pluteaceae</taxon>
        <taxon>Pluteus</taxon>
    </lineage>
</organism>
<name>A0ACD3AIY9_9AGAR</name>
<dbReference type="EMBL" id="ML208427">
    <property type="protein sequence ID" value="TFK65732.1"/>
    <property type="molecule type" value="Genomic_DNA"/>
</dbReference>
<protein>
    <submittedName>
        <fullName evidence="1">Uncharacterized protein</fullName>
    </submittedName>
</protein>
<proteinExistence type="predicted"/>